<sequence length="229" mass="23665">MQQIFYLQREDVHSLLSAFLLASLIFSGLTVAHAATQATTLTVTVAQTLTFTTSTDQFSTLTPGTYKIATTTLSVTTNDIAGWNVTLSGDDVTVPGGNTACDLDSDASVGITDQAQWVNGAATTTAGNAVVRASLDSSGNVFAFRVMSASSTNGGAFLVTSWWGASDVDGTAQFAGVASSTVQRQIGNAGTGSYSASAHIYTVQYYLNVSSSQQQGAYSCPLTFTATGN</sequence>
<feature type="signal peptide" evidence="1">
    <location>
        <begin position="1"/>
        <end position="34"/>
    </location>
</feature>
<gene>
    <name evidence="2" type="ORF">A3D09_02230</name>
</gene>
<accession>A0A1F5EW56</accession>
<name>A0A1F5EW56_9BACT</name>
<organism evidence="2 3">
    <name type="scientific">Candidatus Collierbacteria bacterium RIFCSPHIGHO2_02_FULL_49_10</name>
    <dbReference type="NCBI Taxonomy" id="1817723"/>
    <lineage>
        <taxon>Bacteria</taxon>
        <taxon>Candidatus Collieribacteriota</taxon>
    </lineage>
</organism>
<dbReference type="Proteomes" id="UP000177390">
    <property type="component" value="Unassembled WGS sequence"/>
</dbReference>
<keyword evidence="1" id="KW-0732">Signal</keyword>
<dbReference type="EMBL" id="MFAH01000024">
    <property type="protein sequence ID" value="OGD71506.1"/>
    <property type="molecule type" value="Genomic_DNA"/>
</dbReference>
<reference evidence="2 3" key="1">
    <citation type="journal article" date="2016" name="Nat. Commun.">
        <title>Thousands of microbial genomes shed light on interconnected biogeochemical processes in an aquifer system.</title>
        <authorList>
            <person name="Anantharaman K."/>
            <person name="Brown C.T."/>
            <person name="Hug L.A."/>
            <person name="Sharon I."/>
            <person name="Castelle C.J."/>
            <person name="Probst A.J."/>
            <person name="Thomas B.C."/>
            <person name="Singh A."/>
            <person name="Wilkins M.J."/>
            <person name="Karaoz U."/>
            <person name="Brodie E.L."/>
            <person name="Williams K.H."/>
            <person name="Hubbard S.S."/>
            <person name="Banfield J.F."/>
        </authorList>
    </citation>
    <scope>NUCLEOTIDE SEQUENCE [LARGE SCALE GENOMIC DNA]</scope>
</reference>
<evidence type="ECO:0000313" key="3">
    <source>
        <dbReference type="Proteomes" id="UP000177390"/>
    </source>
</evidence>
<comment type="caution">
    <text evidence="2">The sequence shown here is derived from an EMBL/GenBank/DDBJ whole genome shotgun (WGS) entry which is preliminary data.</text>
</comment>
<evidence type="ECO:0000256" key="1">
    <source>
        <dbReference type="SAM" id="SignalP"/>
    </source>
</evidence>
<feature type="chain" id="PRO_5009518386" evidence="1">
    <location>
        <begin position="35"/>
        <end position="229"/>
    </location>
</feature>
<dbReference type="AlphaFoldDB" id="A0A1F5EW56"/>
<protein>
    <submittedName>
        <fullName evidence="2">Uncharacterized protein</fullName>
    </submittedName>
</protein>
<evidence type="ECO:0000313" key="2">
    <source>
        <dbReference type="EMBL" id="OGD71506.1"/>
    </source>
</evidence>
<proteinExistence type="predicted"/>